<dbReference type="eggNOG" id="COG3596">
    <property type="taxonomic scope" value="Bacteria"/>
</dbReference>
<feature type="transmembrane region" description="Helical" evidence="1">
    <location>
        <begin position="7"/>
        <end position="31"/>
    </location>
</feature>
<dbReference type="Pfam" id="PF01926">
    <property type="entry name" value="MMR_HSR1"/>
    <property type="match status" value="1"/>
</dbReference>
<dbReference type="Proteomes" id="UP000008888">
    <property type="component" value="Chromosome"/>
</dbReference>
<dbReference type="GO" id="GO:0005525">
    <property type="term" value="F:GTP binding"/>
    <property type="evidence" value="ECO:0007669"/>
    <property type="project" value="InterPro"/>
</dbReference>
<protein>
    <submittedName>
        <fullName evidence="3">GTP-binding protein HSR1-related protein</fullName>
    </submittedName>
</protein>
<dbReference type="OrthoDB" id="238366at2"/>
<organism evidence="3 4">
    <name type="scientific">Methylomonas methanica (strain DSM 25384 / MC09)</name>
    <dbReference type="NCBI Taxonomy" id="857087"/>
    <lineage>
        <taxon>Bacteria</taxon>
        <taxon>Pseudomonadati</taxon>
        <taxon>Pseudomonadota</taxon>
        <taxon>Gammaproteobacteria</taxon>
        <taxon>Methylococcales</taxon>
        <taxon>Methylococcaceae</taxon>
        <taxon>Methylomonas</taxon>
    </lineage>
</organism>
<dbReference type="GO" id="GO:0002098">
    <property type="term" value="P:tRNA wobble uridine modification"/>
    <property type="evidence" value="ECO:0007669"/>
    <property type="project" value="TreeGrafter"/>
</dbReference>
<dbReference type="STRING" id="857087.Metme_4609"/>
<keyword evidence="1" id="KW-0472">Membrane</keyword>
<dbReference type="RefSeq" id="WP_013821160.1">
    <property type="nucleotide sequence ID" value="NC_015572.1"/>
</dbReference>
<evidence type="ECO:0000259" key="2">
    <source>
        <dbReference type="Pfam" id="PF01926"/>
    </source>
</evidence>
<gene>
    <name evidence="3" type="ordered locus">Metme_4609</name>
</gene>
<evidence type="ECO:0000256" key="1">
    <source>
        <dbReference type="SAM" id="Phobius"/>
    </source>
</evidence>
<reference key="2">
    <citation type="submission" date="2011-05" db="EMBL/GenBank/DDBJ databases">
        <title>Complete genome sequence of the aerobic marine methanotroph Methylomonas methanica MC09.</title>
        <authorList>
            <person name="Boden R."/>
            <person name="Cunliffe M."/>
            <person name="Scanlan J."/>
            <person name="Moussard H."/>
            <person name="Kits K.D."/>
            <person name="Klotz M."/>
            <person name="Jetten M."/>
            <person name="Vuilleumier S."/>
            <person name="Han J."/>
            <person name="Peters L."/>
            <person name="Mikhailova N."/>
            <person name="Teshima H."/>
            <person name="Tapia R."/>
            <person name="Kyrpides N."/>
            <person name="Ivanova N."/>
            <person name="Pagani I."/>
            <person name="Cheng J.-F."/>
            <person name="Goodwin L."/>
            <person name="Han C."/>
            <person name="Hauser L."/>
            <person name="Land M."/>
            <person name="Lapidus A."/>
            <person name="Lucas S."/>
            <person name="Pitluck S."/>
            <person name="Woyke T."/>
            <person name="Stein L.Y."/>
            <person name="Murrell C."/>
        </authorList>
    </citation>
    <scope>NUCLEOTIDE SEQUENCE</scope>
    <source>
        <strain>MC09</strain>
    </source>
</reference>
<dbReference type="EMBL" id="CP002738">
    <property type="protein sequence ID" value="AEG02947.1"/>
    <property type="molecule type" value="Genomic_DNA"/>
</dbReference>
<feature type="transmembrane region" description="Helical" evidence="1">
    <location>
        <begin position="37"/>
        <end position="58"/>
    </location>
</feature>
<accession>G0A6G2</accession>
<sequence>MTKRAWPWLLMLFIGSLPFLVLMACGVWWLWQQQWFWIWLNASVACTGLIWIVSRWLSRAKKKALSERAVQPDTPFSQRDQAAWDAVQALLPAINQDTRSRLDQIDTWLKLGQQVLLTVAEHYRPKTKQPEMDIPVTELLRLAEQVCHDLHRQIHGHIPFSHVITLADGLNLQRWLDHLSDANTALRLGRVVLNPMSGVLQELKNYAQDKAVALTVPRLQDWLLETYIQKVGHYAIMLYSGRMAVEPQKLDLLSAKSKVDELQARERQHTQNQEPIRILVAGQTNAGKSTLINTLFDSPRAAADVISCTDAIVPYTLERDGKFSGLIFDTPGYGENTRWIDDNRQELDKTDLVMLVCHANNAARAADRHFLQEFHQHYLAQPNRKIPPIVVVVSHIDELRPVREWQPPYDVSEPNCVKAVNIRAAMDAIQQDLALPENIAIVPVSLADNDGLGTYNVDSLWLVMGRQMDEANGSRLLRCLKDAKAREKWTLLWRQVSQSSRWLLRKSRQNGSGPGSTPPP</sequence>
<evidence type="ECO:0000313" key="3">
    <source>
        <dbReference type="EMBL" id="AEG02947.1"/>
    </source>
</evidence>
<dbReference type="PANTHER" id="PTHR42714:SF2">
    <property type="entry name" value="TRNA MODIFICATION GTPASE GTPBP3, MITOCHONDRIAL"/>
    <property type="match status" value="1"/>
</dbReference>
<evidence type="ECO:0000313" key="4">
    <source>
        <dbReference type="Proteomes" id="UP000008888"/>
    </source>
</evidence>
<dbReference type="InterPro" id="IPR027417">
    <property type="entry name" value="P-loop_NTPase"/>
</dbReference>
<name>G0A6G2_METMM</name>
<dbReference type="PROSITE" id="PS51257">
    <property type="entry name" value="PROKAR_LIPOPROTEIN"/>
    <property type="match status" value="1"/>
</dbReference>
<dbReference type="GO" id="GO:0030488">
    <property type="term" value="P:tRNA methylation"/>
    <property type="evidence" value="ECO:0007669"/>
    <property type="project" value="TreeGrafter"/>
</dbReference>
<reference evidence="3 4" key="1">
    <citation type="journal article" date="2011" name="J. Bacteriol.">
        <title>Complete Genome Sequence of the Aerobic Marine Methanotroph Methylomonas methanica MC09.</title>
        <authorList>
            <person name="Boden R."/>
            <person name="Cunliffe M."/>
            <person name="Scanlan J."/>
            <person name="Moussard H."/>
            <person name="Kits K.D."/>
            <person name="Klotz M.G."/>
            <person name="Jetten M.S."/>
            <person name="Vuilleumier S."/>
            <person name="Han J."/>
            <person name="Peters L."/>
            <person name="Mikhailova N."/>
            <person name="Teshima H."/>
            <person name="Tapia R."/>
            <person name="Kyrpides N."/>
            <person name="Ivanova N."/>
            <person name="Pagani I."/>
            <person name="Cheng J.F."/>
            <person name="Goodwin L."/>
            <person name="Han C."/>
            <person name="Hauser L."/>
            <person name="Land M.L."/>
            <person name="Lapidus A."/>
            <person name="Lucas S."/>
            <person name="Pitluck S."/>
            <person name="Woyke T."/>
            <person name="Stein L."/>
            <person name="Murrell J.C."/>
        </authorList>
    </citation>
    <scope>NUCLEOTIDE SEQUENCE [LARGE SCALE GENOMIC DNA]</scope>
    <source>
        <strain evidence="3 4">MC09</strain>
    </source>
</reference>
<feature type="domain" description="G" evidence="2">
    <location>
        <begin position="277"/>
        <end position="374"/>
    </location>
</feature>
<dbReference type="KEGG" id="mmt:Metme_4609"/>
<dbReference type="AlphaFoldDB" id="G0A6G2"/>
<keyword evidence="4" id="KW-1185">Reference proteome</keyword>
<dbReference type="PANTHER" id="PTHR42714">
    <property type="entry name" value="TRNA MODIFICATION GTPASE GTPBP3"/>
    <property type="match status" value="1"/>
</dbReference>
<dbReference type="InterPro" id="IPR006073">
    <property type="entry name" value="GTP-bd"/>
</dbReference>
<keyword evidence="1" id="KW-1133">Transmembrane helix</keyword>
<dbReference type="SUPFAM" id="SSF52540">
    <property type="entry name" value="P-loop containing nucleoside triphosphate hydrolases"/>
    <property type="match status" value="1"/>
</dbReference>
<dbReference type="CDD" id="cd00882">
    <property type="entry name" value="Ras_like_GTPase"/>
    <property type="match status" value="1"/>
</dbReference>
<dbReference type="GO" id="GO:0005829">
    <property type="term" value="C:cytosol"/>
    <property type="evidence" value="ECO:0007669"/>
    <property type="project" value="TreeGrafter"/>
</dbReference>
<dbReference type="HOGENOM" id="CLU_028661_0_0_6"/>
<reference evidence="4" key="3">
    <citation type="submission" date="2011-05" db="EMBL/GenBank/DDBJ databases">
        <title>Complete sequence of Methylomonas methanica MC09.</title>
        <authorList>
            <consortium name="US DOE Joint Genome Institute"/>
            <person name="Lucas S."/>
            <person name="Han J."/>
            <person name="Lapidus A."/>
            <person name="Cheng J.-F."/>
            <person name="Goodwin L."/>
            <person name="Pitluck S."/>
            <person name="Peters L."/>
            <person name="Mikhailova N."/>
            <person name="Teshima H."/>
            <person name="Han C."/>
            <person name="Tapia R."/>
            <person name="Land M."/>
            <person name="Hauser L."/>
            <person name="Kyrpides N."/>
            <person name="Ivanova N."/>
            <person name="Pagani I."/>
            <person name="Stein L."/>
            <person name="Woyke T."/>
        </authorList>
    </citation>
    <scope>NUCLEOTIDE SEQUENCE [LARGE SCALE GENOMIC DNA]</scope>
    <source>
        <strain evidence="4">MC09</strain>
    </source>
</reference>
<proteinExistence type="predicted"/>
<dbReference type="Gene3D" id="3.40.50.300">
    <property type="entry name" value="P-loop containing nucleotide triphosphate hydrolases"/>
    <property type="match status" value="1"/>
</dbReference>
<keyword evidence="1" id="KW-0812">Transmembrane</keyword>